<feature type="domain" description="Tryptophan synthase beta chain-like PALP" evidence="2">
    <location>
        <begin position="4"/>
        <end position="72"/>
    </location>
</feature>
<dbReference type="EMBL" id="CP133612">
    <property type="protein sequence ID" value="WMV11811.1"/>
    <property type="molecule type" value="Genomic_DNA"/>
</dbReference>
<evidence type="ECO:0000313" key="4">
    <source>
        <dbReference type="Proteomes" id="UP001234989"/>
    </source>
</evidence>
<organism evidence="3 4">
    <name type="scientific">Solanum verrucosum</name>
    <dbReference type="NCBI Taxonomy" id="315347"/>
    <lineage>
        <taxon>Eukaryota</taxon>
        <taxon>Viridiplantae</taxon>
        <taxon>Streptophyta</taxon>
        <taxon>Embryophyta</taxon>
        <taxon>Tracheophyta</taxon>
        <taxon>Spermatophyta</taxon>
        <taxon>Magnoliopsida</taxon>
        <taxon>eudicotyledons</taxon>
        <taxon>Gunneridae</taxon>
        <taxon>Pentapetalae</taxon>
        <taxon>asterids</taxon>
        <taxon>lamiids</taxon>
        <taxon>Solanales</taxon>
        <taxon>Solanaceae</taxon>
        <taxon>Solanoideae</taxon>
        <taxon>Solaneae</taxon>
        <taxon>Solanum</taxon>
    </lineage>
</organism>
<gene>
    <name evidence="3" type="ORF">MTR67_005196</name>
</gene>
<dbReference type="AlphaFoldDB" id="A0AAF0TAV6"/>
<dbReference type="InterPro" id="IPR001216">
    <property type="entry name" value="P-phosphate_BS"/>
</dbReference>
<dbReference type="Pfam" id="PF00291">
    <property type="entry name" value="PALP"/>
    <property type="match status" value="2"/>
</dbReference>
<dbReference type="PROSITE" id="PS00901">
    <property type="entry name" value="CYS_SYNTHASE"/>
    <property type="match status" value="1"/>
</dbReference>
<accession>A0AAF0TAV6</accession>
<name>A0AAF0TAV6_SOLVR</name>
<evidence type="ECO:0000259" key="2">
    <source>
        <dbReference type="Pfam" id="PF00291"/>
    </source>
</evidence>
<dbReference type="GO" id="GO:0006535">
    <property type="term" value="P:cysteine biosynthetic process from serine"/>
    <property type="evidence" value="ECO:0007669"/>
    <property type="project" value="InterPro"/>
</dbReference>
<feature type="domain" description="Tryptophan synthase beta chain-like PALP" evidence="2">
    <location>
        <begin position="77"/>
        <end position="125"/>
    </location>
</feature>
<evidence type="ECO:0000256" key="1">
    <source>
        <dbReference type="ARBA" id="ARBA00001933"/>
    </source>
</evidence>
<sequence>MNGPHKIQGIGVGFIPDVLDLRILDGVLQVSSDEAIEMAKLLALKEGLLVGILSGAAAAAAIQVAKKPENAGKLIALIGNTPMIYLNKIVESGAAQIAAKLEYMQPCASVKDRIAYSMIKDAEDKGLITPGKVCEIRFENTY</sequence>
<comment type="cofactor">
    <cofactor evidence="1">
        <name>pyridoxal 5'-phosphate</name>
        <dbReference type="ChEBI" id="CHEBI:597326"/>
    </cofactor>
</comment>
<dbReference type="SUPFAM" id="SSF53686">
    <property type="entry name" value="Tryptophan synthase beta subunit-like PLP-dependent enzymes"/>
    <property type="match status" value="2"/>
</dbReference>
<dbReference type="InterPro" id="IPR001926">
    <property type="entry name" value="TrpB-like_PALP"/>
</dbReference>
<dbReference type="InterPro" id="IPR036052">
    <property type="entry name" value="TrpB-like_PALP_sf"/>
</dbReference>
<dbReference type="InterPro" id="IPR050214">
    <property type="entry name" value="Cys_Synth/Cystath_Beta-Synth"/>
</dbReference>
<protein>
    <recommendedName>
        <fullName evidence="2">Tryptophan synthase beta chain-like PALP domain-containing protein</fullName>
    </recommendedName>
</protein>
<proteinExistence type="predicted"/>
<reference evidence="3" key="1">
    <citation type="submission" date="2023-08" db="EMBL/GenBank/DDBJ databases">
        <title>A de novo genome assembly of Solanum verrucosum Schlechtendal, a Mexican diploid species geographically isolated from the other diploid A-genome species in potato relatives.</title>
        <authorList>
            <person name="Hosaka K."/>
        </authorList>
    </citation>
    <scope>NUCLEOTIDE SEQUENCE</scope>
    <source>
        <tissue evidence="3">Young leaves</tissue>
    </source>
</reference>
<dbReference type="Proteomes" id="UP001234989">
    <property type="component" value="Chromosome 1"/>
</dbReference>
<dbReference type="Gene3D" id="3.40.50.1100">
    <property type="match status" value="2"/>
</dbReference>
<evidence type="ECO:0000313" key="3">
    <source>
        <dbReference type="EMBL" id="WMV11811.1"/>
    </source>
</evidence>
<keyword evidence="4" id="KW-1185">Reference proteome</keyword>
<dbReference type="PANTHER" id="PTHR10314">
    <property type="entry name" value="CYSTATHIONINE BETA-SYNTHASE"/>
    <property type="match status" value="1"/>
</dbReference>